<dbReference type="PANTHER" id="PTHR43736">
    <property type="entry name" value="ADP-RIBOSE PYROPHOSPHATASE"/>
    <property type="match status" value="1"/>
</dbReference>
<dbReference type="SUPFAM" id="SSF55811">
    <property type="entry name" value="Nudix"/>
    <property type="match status" value="1"/>
</dbReference>
<dbReference type="PRINTS" id="PR00502">
    <property type="entry name" value="NUDIXFAMILY"/>
</dbReference>
<dbReference type="PANTHER" id="PTHR43736:SF1">
    <property type="entry name" value="DIHYDRONEOPTERIN TRIPHOSPHATE DIPHOSPHATASE"/>
    <property type="match status" value="1"/>
</dbReference>
<name>A0ABW3AJI2_9MICO</name>
<keyword evidence="2 3" id="KW-0378">Hydrolase</keyword>
<dbReference type="InterPro" id="IPR020084">
    <property type="entry name" value="NUDIX_hydrolase_CS"/>
</dbReference>
<sequence length="134" mass="13870">MTAAPVVHVSAAVVTDESGRALVVRKRGATVFQQPGGKPDPGESAVEAVAREVREETGILADTASFVPLGRYTDAAANEPGHVVVADAFALRVADGTGSPAGEIAELRWIGPREVATTPLAPLSRNHLLPLAWA</sequence>
<evidence type="ECO:0000256" key="2">
    <source>
        <dbReference type="ARBA" id="ARBA00022801"/>
    </source>
</evidence>
<dbReference type="EMBL" id="JBHTII010000001">
    <property type="protein sequence ID" value="MFD0790731.1"/>
    <property type="molecule type" value="Genomic_DNA"/>
</dbReference>
<dbReference type="InterPro" id="IPR000086">
    <property type="entry name" value="NUDIX_hydrolase_dom"/>
</dbReference>
<protein>
    <submittedName>
        <fullName evidence="5">NUDIX domain-containing protein</fullName>
    </submittedName>
</protein>
<evidence type="ECO:0000313" key="5">
    <source>
        <dbReference type="EMBL" id="MFD0790731.1"/>
    </source>
</evidence>
<dbReference type="PROSITE" id="PS51462">
    <property type="entry name" value="NUDIX"/>
    <property type="match status" value="1"/>
</dbReference>
<dbReference type="InterPro" id="IPR015797">
    <property type="entry name" value="NUDIX_hydrolase-like_dom_sf"/>
</dbReference>
<keyword evidence="6" id="KW-1185">Reference proteome</keyword>
<gene>
    <name evidence="5" type="ORF">ACFQ0P_09985</name>
</gene>
<accession>A0ABW3AJI2</accession>
<feature type="domain" description="Nudix hydrolase" evidence="4">
    <location>
        <begin position="4"/>
        <end position="133"/>
    </location>
</feature>
<dbReference type="Gene3D" id="3.90.79.10">
    <property type="entry name" value="Nucleoside Triphosphate Pyrophosphohydrolase"/>
    <property type="match status" value="1"/>
</dbReference>
<dbReference type="CDD" id="cd04690">
    <property type="entry name" value="NUDIX_Hydrolase"/>
    <property type="match status" value="1"/>
</dbReference>
<dbReference type="RefSeq" id="WP_204978545.1">
    <property type="nucleotide sequence ID" value="NZ_JBHTII010000001.1"/>
</dbReference>
<evidence type="ECO:0000313" key="6">
    <source>
        <dbReference type="Proteomes" id="UP001597055"/>
    </source>
</evidence>
<dbReference type="Proteomes" id="UP001597055">
    <property type="component" value="Unassembled WGS sequence"/>
</dbReference>
<organism evidence="5 6">
    <name type="scientific">Microbacterium insulae</name>
    <dbReference type="NCBI Taxonomy" id="483014"/>
    <lineage>
        <taxon>Bacteria</taxon>
        <taxon>Bacillati</taxon>
        <taxon>Actinomycetota</taxon>
        <taxon>Actinomycetes</taxon>
        <taxon>Micrococcales</taxon>
        <taxon>Microbacteriaceae</taxon>
        <taxon>Microbacterium</taxon>
    </lineage>
</organism>
<dbReference type="Pfam" id="PF00293">
    <property type="entry name" value="NUDIX"/>
    <property type="match status" value="1"/>
</dbReference>
<reference evidence="6" key="1">
    <citation type="journal article" date="2019" name="Int. J. Syst. Evol. Microbiol.">
        <title>The Global Catalogue of Microorganisms (GCM) 10K type strain sequencing project: providing services to taxonomists for standard genome sequencing and annotation.</title>
        <authorList>
            <consortium name="The Broad Institute Genomics Platform"/>
            <consortium name="The Broad Institute Genome Sequencing Center for Infectious Disease"/>
            <person name="Wu L."/>
            <person name="Ma J."/>
        </authorList>
    </citation>
    <scope>NUCLEOTIDE SEQUENCE [LARGE SCALE GENOMIC DNA]</scope>
    <source>
        <strain evidence="6">CCUG 54523</strain>
    </source>
</reference>
<comment type="caution">
    <text evidence="5">The sequence shown here is derived from an EMBL/GenBank/DDBJ whole genome shotgun (WGS) entry which is preliminary data.</text>
</comment>
<dbReference type="InterPro" id="IPR020476">
    <property type="entry name" value="Nudix_hydrolase"/>
</dbReference>
<evidence type="ECO:0000256" key="1">
    <source>
        <dbReference type="ARBA" id="ARBA00005582"/>
    </source>
</evidence>
<evidence type="ECO:0000256" key="3">
    <source>
        <dbReference type="RuleBase" id="RU003476"/>
    </source>
</evidence>
<proteinExistence type="inferred from homology"/>
<evidence type="ECO:0000259" key="4">
    <source>
        <dbReference type="PROSITE" id="PS51462"/>
    </source>
</evidence>
<dbReference type="PROSITE" id="PS00893">
    <property type="entry name" value="NUDIX_BOX"/>
    <property type="match status" value="1"/>
</dbReference>
<comment type="similarity">
    <text evidence="1 3">Belongs to the Nudix hydrolase family.</text>
</comment>